<comment type="caution">
    <text evidence="1">The sequence shown here is derived from an EMBL/GenBank/DDBJ whole genome shotgun (WGS) entry which is preliminary data.</text>
</comment>
<dbReference type="RefSeq" id="WP_170146242.1">
    <property type="nucleotide sequence ID" value="NZ_QLTA01000022.1"/>
</dbReference>
<dbReference type="AlphaFoldDB" id="A0A328ZEL4"/>
<evidence type="ECO:0000313" key="1">
    <source>
        <dbReference type="EMBL" id="RAR80666.1"/>
    </source>
</evidence>
<sequence>MGVRLLPEIAAPAARGTPGPVVGRESPFTDAAATIAAVEGGLRTPGRAVLTFQGLPRPGQYIRMEITLNTPIEPGFQIISG</sequence>
<keyword evidence="2" id="KW-1185">Reference proteome</keyword>
<accession>A0A328ZEL4</accession>
<dbReference type="Proteomes" id="UP000248856">
    <property type="component" value="Unassembled WGS sequence"/>
</dbReference>
<protein>
    <submittedName>
        <fullName evidence="1">Uncharacterized protein</fullName>
    </submittedName>
</protein>
<proteinExistence type="predicted"/>
<dbReference type="EMBL" id="QLTA01000022">
    <property type="protein sequence ID" value="RAR80666.1"/>
    <property type="molecule type" value="Genomic_DNA"/>
</dbReference>
<reference evidence="1 2" key="1">
    <citation type="submission" date="2018-06" db="EMBL/GenBank/DDBJ databases">
        <title>Genomic Encyclopedia of Archaeal and Bacterial Type Strains, Phase II (KMG-II): from individual species to whole genera.</title>
        <authorList>
            <person name="Goeker M."/>
        </authorList>
    </citation>
    <scope>NUCLEOTIDE SEQUENCE [LARGE SCALE GENOMIC DNA]</scope>
    <source>
        <strain evidence="1 2">CFPB 3232</strain>
    </source>
</reference>
<name>A0A328ZEL4_9BURK</name>
<gene>
    <name evidence="1" type="ORF">AX018_102224</name>
</gene>
<organism evidence="1 2">
    <name type="scientific">Paracidovorax anthurii</name>
    <dbReference type="NCBI Taxonomy" id="78229"/>
    <lineage>
        <taxon>Bacteria</taxon>
        <taxon>Pseudomonadati</taxon>
        <taxon>Pseudomonadota</taxon>
        <taxon>Betaproteobacteria</taxon>
        <taxon>Burkholderiales</taxon>
        <taxon>Comamonadaceae</taxon>
        <taxon>Paracidovorax</taxon>
    </lineage>
</organism>
<evidence type="ECO:0000313" key="2">
    <source>
        <dbReference type="Proteomes" id="UP000248856"/>
    </source>
</evidence>